<evidence type="ECO:0000256" key="2">
    <source>
        <dbReference type="ARBA" id="ARBA00023239"/>
    </source>
</evidence>
<keyword evidence="1" id="KW-0479">Metal-binding</keyword>
<dbReference type="PANTHER" id="PTHR33542">
    <property type="entry name" value="SIROHYDROCHLORIN FERROCHELATASE, CHLOROPLASTIC"/>
    <property type="match status" value="1"/>
</dbReference>
<protein>
    <submittedName>
        <fullName evidence="3">Cobalamin biosynthesis protein CbiX</fullName>
    </submittedName>
</protein>
<reference evidence="3 4" key="1">
    <citation type="submission" date="2018-02" db="EMBL/GenBank/DDBJ databases">
        <title>Reclassifiation of [Polyangium] brachysporum DSM 7029 as Guopingzhaonella breviflexa gen. nov., sp. nov., a member of the family Comamonadaceae.</title>
        <authorList>
            <person name="Tang B."/>
        </authorList>
    </citation>
    <scope>NUCLEOTIDE SEQUENCE [LARGE SCALE GENOMIC DNA]</scope>
    <source>
        <strain evidence="3 4">BCRC 80649</strain>
    </source>
</reference>
<sequence>MLRPHGIILFAHGARDPAWAQPFQAVRTHVEQLRPDTRVALAFLEFMPPSLPEAAQQLAAQGCAEVQVVPLFLGAGGHVRKDLPHLMQALEKQHPDVRWTLQPAIGEDPEVIAAMAAVVARMGRTG</sequence>
<dbReference type="GO" id="GO:0046872">
    <property type="term" value="F:metal ion binding"/>
    <property type="evidence" value="ECO:0007669"/>
    <property type="project" value="UniProtKB-KW"/>
</dbReference>
<dbReference type="InterPro" id="IPR050963">
    <property type="entry name" value="Sirohydro_Cobaltochel/CbiX"/>
</dbReference>
<accession>A0A2S5STC5</accession>
<dbReference type="PANTHER" id="PTHR33542:SF5">
    <property type="entry name" value="FERROCHELATASE CHE1"/>
    <property type="match status" value="1"/>
</dbReference>
<dbReference type="CDD" id="cd03416">
    <property type="entry name" value="CbiX_SirB_N"/>
    <property type="match status" value="1"/>
</dbReference>
<dbReference type="Proteomes" id="UP000238605">
    <property type="component" value="Unassembled WGS sequence"/>
</dbReference>
<keyword evidence="2" id="KW-0456">Lyase</keyword>
<evidence type="ECO:0000313" key="3">
    <source>
        <dbReference type="EMBL" id="PPE65990.1"/>
    </source>
</evidence>
<dbReference type="EMBL" id="PSNX01000010">
    <property type="protein sequence ID" value="PPE65990.1"/>
    <property type="molecule type" value="Genomic_DNA"/>
</dbReference>
<dbReference type="RefSeq" id="WP_104302939.1">
    <property type="nucleotide sequence ID" value="NZ_PSNX01000010.1"/>
</dbReference>
<dbReference type="OrthoDB" id="9797895at2"/>
<dbReference type="SUPFAM" id="SSF53800">
    <property type="entry name" value="Chelatase"/>
    <property type="match status" value="1"/>
</dbReference>
<dbReference type="InterPro" id="IPR002762">
    <property type="entry name" value="CbiX-like"/>
</dbReference>
<dbReference type="GO" id="GO:0016829">
    <property type="term" value="F:lyase activity"/>
    <property type="evidence" value="ECO:0007669"/>
    <property type="project" value="UniProtKB-KW"/>
</dbReference>
<gene>
    <name evidence="3" type="ORF">C1704_11905</name>
</gene>
<name>A0A2S5STC5_9BURK</name>
<proteinExistence type="predicted"/>
<evidence type="ECO:0000313" key="4">
    <source>
        <dbReference type="Proteomes" id="UP000238605"/>
    </source>
</evidence>
<dbReference type="Gene3D" id="3.40.50.1400">
    <property type="match status" value="1"/>
</dbReference>
<organism evidence="3 4">
    <name type="scientific">Caldimonas caldifontis</name>
    <dbReference type="NCBI Taxonomy" id="1452508"/>
    <lineage>
        <taxon>Bacteria</taxon>
        <taxon>Pseudomonadati</taxon>
        <taxon>Pseudomonadota</taxon>
        <taxon>Betaproteobacteria</taxon>
        <taxon>Burkholderiales</taxon>
        <taxon>Sphaerotilaceae</taxon>
        <taxon>Caldimonas</taxon>
    </lineage>
</organism>
<evidence type="ECO:0000256" key="1">
    <source>
        <dbReference type="ARBA" id="ARBA00022723"/>
    </source>
</evidence>
<comment type="caution">
    <text evidence="3">The sequence shown here is derived from an EMBL/GenBank/DDBJ whole genome shotgun (WGS) entry which is preliminary data.</text>
</comment>
<keyword evidence="4" id="KW-1185">Reference proteome</keyword>
<dbReference type="AlphaFoldDB" id="A0A2S5STC5"/>
<dbReference type="Pfam" id="PF01903">
    <property type="entry name" value="CbiX"/>
    <property type="match status" value="1"/>
</dbReference>